<dbReference type="PANTHER" id="PTHR44313">
    <property type="entry name" value="DNAJ HOMOLOG SUBFAMILY C MEMBER 17"/>
    <property type="match status" value="1"/>
</dbReference>
<dbReference type="GO" id="GO:0005681">
    <property type="term" value="C:spliceosomal complex"/>
    <property type="evidence" value="ECO:0007669"/>
    <property type="project" value="TreeGrafter"/>
</dbReference>
<dbReference type="InterPro" id="IPR035979">
    <property type="entry name" value="RBD_domain_sf"/>
</dbReference>
<dbReference type="CDD" id="cd06257">
    <property type="entry name" value="DnaJ"/>
    <property type="match status" value="1"/>
</dbReference>
<keyword evidence="6" id="KW-0539">Nucleus</keyword>
<keyword evidence="10" id="KW-1185">Reference proteome</keyword>
<dbReference type="PANTHER" id="PTHR44313:SF1">
    <property type="entry name" value="DNAJ HOMOLOG SUBFAMILY C MEMBER 17"/>
    <property type="match status" value="1"/>
</dbReference>
<evidence type="ECO:0000256" key="3">
    <source>
        <dbReference type="ARBA" id="ARBA00022490"/>
    </source>
</evidence>
<evidence type="ECO:0000256" key="1">
    <source>
        <dbReference type="ARBA" id="ARBA00004123"/>
    </source>
</evidence>
<dbReference type="EMBL" id="LJIG01022488">
    <property type="protein sequence ID" value="KRT80316.1"/>
    <property type="molecule type" value="Genomic_DNA"/>
</dbReference>
<dbReference type="GO" id="GO:0003723">
    <property type="term" value="F:RNA binding"/>
    <property type="evidence" value="ECO:0007669"/>
    <property type="project" value="UniProtKB-KW"/>
</dbReference>
<comment type="subcellular location">
    <subcellularLocation>
        <location evidence="2">Cytoplasm</location>
    </subcellularLocation>
    <subcellularLocation>
        <location evidence="1">Nucleus</location>
    </subcellularLocation>
</comment>
<dbReference type="AlphaFoldDB" id="A0A0T6AYX5"/>
<dbReference type="SUPFAM" id="SSF46565">
    <property type="entry name" value="Chaperone J-domain"/>
    <property type="match status" value="1"/>
</dbReference>
<sequence>MSADLKIEDEDLYEILEVDASSSIHDIKKAYRKKALKLHPDKNPDNPNASLEFHKLSKILEILTDESARKAYDKVLKARKEAALRHRALDSKRQRLKENLEAREKSSVKFGKQKSAEEILREEIERLRKEGSKQVEEEIESITRQIRREKNKMEDTWNSSEHRIKIRWKAEKGDPCNGGYDQQLLHKFLSKYGDISVLIVSSKKNGSALVEFNSRRGAEMAVELEKGLATNPLQLEWLNKPACNRPASSTIKDTDYESLVLMKMRQAEERKKLIEQMIAEDNDTDT</sequence>
<evidence type="ECO:0000256" key="6">
    <source>
        <dbReference type="ARBA" id="ARBA00023242"/>
    </source>
</evidence>
<dbReference type="GO" id="GO:0000390">
    <property type="term" value="P:spliceosomal complex disassembly"/>
    <property type="evidence" value="ECO:0007669"/>
    <property type="project" value="TreeGrafter"/>
</dbReference>
<dbReference type="InterPro" id="IPR036869">
    <property type="entry name" value="J_dom_sf"/>
</dbReference>
<dbReference type="InterPro" id="IPR012677">
    <property type="entry name" value="Nucleotide-bd_a/b_plait_sf"/>
</dbReference>
<dbReference type="Pfam" id="PF00226">
    <property type="entry name" value="DnaJ"/>
    <property type="match status" value="1"/>
</dbReference>
<evidence type="ECO:0000256" key="4">
    <source>
        <dbReference type="ARBA" id="ARBA00022884"/>
    </source>
</evidence>
<keyword evidence="4" id="KW-0694">RNA-binding</keyword>
<dbReference type="Pfam" id="PF00076">
    <property type="entry name" value="RRM_1"/>
    <property type="match status" value="1"/>
</dbReference>
<accession>A0A0T6AYX5</accession>
<comment type="caution">
    <text evidence="9">The sequence shown here is derived from an EMBL/GenBank/DDBJ whole genome shotgun (WGS) entry which is preliminary data.</text>
</comment>
<dbReference type="Proteomes" id="UP000051574">
    <property type="component" value="Unassembled WGS sequence"/>
</dbReference>
<dbReference type="OrthoDB" id="259708at2759"/>
<gene>
    <name evidence="9" type="ORF">AMK59_8216</name>
</gene>
<dbReference type="Gene3D" id="1.10.287.110">
    <property type="entry name" value="DnaJ domain"/>
    <property type="match status" value="1"/>
</dbReference>
<dbReference type="Gene3D" id="3.30.70.330">
    <property type="match status" value="1"/>
</dbReference>
<dbReference type="GO" id="GO:0005737">
    <property type="term" value="C:cytoplasm"/>
    <property type="evidence" value="ECO:0007669"/>
    <property type="project" value="UniProtKB-SubCell"/>
</dbReference>
<dbReference type="InterPro" id="IPR001623">
    <property type="entry name" value="DnaJ_domain"/>
</dbReference>
<dbReference type="CDD" id="cd12429">
    <property type="entry name" value="RRM_DNAJC17"/>
    <property type="match status" value="1"/>
</dbReference>
<dbReference type="InterPro" id="IPR000504">
    <property type="entry name" value="RRM_dom"/>
</dbReference>
<keyword evidence="7" id="KW-0175">Coiled coil</keyword>
<name>A0A0T6AYX5_9SCAR</name>
<feature type="coiled-coil region" evidence="7">
    <location>
        <begin position="79"/>
        <end position="152"/>
    </location>
</feature>
<keyword evidence="3" id="KW-0963">Cytoplasm</keyword>
<dbReference type="PROSITE" id="PS50076">
    <property type="entry name" value="DNAJ_2"/>
    <property type="match status" value="1"/>
</dbReference>
<dbReference type="InterPro" id="IPR034254">
    <property type="entry name" value="DNAJC17_RRM"/>
</dbReference>
<evidence type="ECO:0000259" key="8">
    <source>
        <dbReference type="PROSITE" id="PS50076"/>
    </source>
</evidence>
<protein>
    <submittedName>
        <fullName evidence="9">Chaperone</fullName>
    </submittedName>
</protein>
<evidence type="ECO:0000313" key="9">
    <source>
        <dbReference type="EMBL" id="KRT80316.1"/>
    </source>
</evidence>
<dbReference type="SMART" id="SM00271">
    <property type="entry name" value="DnaJ"/>
    <property type="match status" value="1"/>
</dbReference>
<evidence type="ECO:0000313" key="10">
    <source>
        <dbReference type="Proteomes" id="UP000051574"/>
    </source>
</evidence>
<evidence type="ECO:0000256" key="5">
    <source>
        <dbReference type="ARBA" id="ARBA00023186"/>
    </source>
</evidence>
<feature type="domain" description="J" evidence="8">
    <location>
        <begin position="11"/>
        <end position="76"/>
    </location>
</feature>
<proteinExistence type="predicted"/>
<keyword evidence="5" id="KW-0143">Chaperone</keyword>
<organism evidence="9 10">
    <name type="scientific">Oryctes borbonicus</name>
    <dbReference type="NCBI Taxonomy" id="1629725"/>
    <lineage>
        <taxon>Eukaryota</taxon>
        <taxon>Metazoa</taxon>
        <taxon>Ecdysozoa</taxon>
        <taxon>Arthropoda</taxon>
        <taxon>Hexapoda</taxon>
        <taxon>Insecta</taxon>
        <taxon>Pterygota</taxon>
        <taxon>Neoptera</taxon>
        <taxon>Endopterygota</taxon>
        <taxon>Coleoptera</taxon>
        <taxon>Polyphaga</taxon>
        <taxon>Scarabaeiformia</taxon>
        <taxon>Scarabaeidae</taxon>
        <taxon>Dynastinae</taxon>
        <taxon>Oryctes</taxon>
    </lineage>
</organism>
<reference evidence="9 10" key="1">
    <citation type="submission" date="2015-09" db="EMBL/GenBank/DDBJ databases">
        <title>Draft genome of the scarab beetle Oryctes borbonicus.</title>
        <authorList>
            <person name="Meyer J.M."/>
            <person name="Markov G.V."/>
            <person name="Baskaran P."/>
            <person name="Herrmann M."/>
            <person name="Sommer R.J."/>
            <person name="Roedelsperger C."/>
        </authorList>
    </citation>
    <scope>NUCLEOTIDE SEQUENCE [LARGE SCALE GENOMIC DNA]</scope>
    <source>
        <strain evidence="9">OB123</strain>
        <tissue evidence="9">Whole animal</tissue>
    </source>
</reference>
<evidence type="ECO:0000256" key="7">
    <source>
        <dbReference type="SAM" id="Coils"/>
    </source>
</evidence>
<dbReference type="InterPro" id="IPR052094">
    <property type="entry name" value="Pre-mRNA-splicing_ERAD"/>
</dbReference>
<dbReference type="PRINTS" id="PR00625">
    <property type="entry name" value="JDOMAIN"/>
</dbReference>
<dbReference type="SUPFAM" id="SSF54928">
    <property type="entry name" value="RNA-binding domain, RBD"/>
    <property type="match status" value="1"/>
</dbReference>
<evidence type="ECO:0000256" key="2">
    <source>
        <dbReference type="ARBA" id="ARBA00004496"/>
    </source>
</evidence>